<organism evidence="1 2">
    <name type="scientific">Durusdinium trenchii</name>
    <dbReference type="NCBI Taxonomy" id="1381693"/>
    <lineage>
        <taxon>Eukaryota</taxon>
        <taxon>Sar</taxon>
        <taxon>Alveolata</taxon>
        <taxon>Dinophyceae</taxon>
        <taxon>Suessiales</taxon>
        <taxon>Symbiodiniaceae</taxon>
        <taxon>Durusdinium</taxon>
    </lineage>
</organism>
<keyword evidence="2" id="KW-1185">Reference proteome</keyword>
<accession>A0ABP0MMA5</accession>
<gene>
    <name evidence="1" type="ORF">CCMP2556_LOCUS26410</name>
</gene>
<sequence>MFLLIPDFEMSYSYRKVWKKGWRSSPDNCNHLSIVIVLVCKASYGSGTAYLPANVVLRALCMLKGMRSQIRVGSTVGLIEVNMHRQSYCINHVWIFIFACSKRIAEAMR</sequence>
<dbReference type="EMBL" id="CAXAMN010018358">
    <property type="protein sequence ID" value="CAK9052326.1"/>
    <property type="molecule type" value="Genomic_DNA"/>
</dbReference>
<evidence type="ECO:0000313" key="2">
    <source>
        <dbReference type="Proteomes" id="UP001642484"/>
    </source>
</evidence>
<dbReference type="Proteomes" id="UP001642484">
    <property type="component" value="Unassembled WGS sequence"/>
</dbReference>
<evidence type="ECO:0000313" key="1">
    <source>
        <dbReference type="EMBL" id="CAK9052326.1"/>
    </source>
</evidence>
<reference evidence="1 2" key="1">
    <citation type="submission" date="2024-02" db="EMBL/GenBank/DDBJ databases">
        <authorList>
            <person name="Chen Y."/>
            <person name="Shah S."/>
            <person name="Dougan E. K."/>
            <person name="Thang M."/>
            <person name="Chan C."/>
        </authorList>
    </citation>
    <scope>NUCLEOTIDE SEQUENCE [LARGE SCALE GENOMIC DNA]</scope>
</reference>
<comment type="caution">
    <text evidence="1">The sequence shown here is derived from an EMBL/GenBank/DDBJ whole genome shotgun (WGS) entry which is preliminary data.</text>
</comment>
<proteinExistence type="predicted"/>
<protein>
    <submittedName>
        <fullName evidence="1">Uncharacterized protein</fullName>
    </submittedName>
</protein>
<name>A0ABP0MMA5_9DINO</name>